<sequence>MQASPAPQYGLCVPAGSYLQTTAPFPIPSKDAMTWECVMKPPRLPRVAVWLLVHTRFAVGIFKGHVVLRVDTQVYITSTACATENTTNHWAGTFHTAQDVPLLFCNGEHSTSLDLLRLEQVDGLIHVDAAADLAEPCNSLDTFPLRIGWTSKPNRLRDAGVHLVVSELRLWYGALPLDTLSTWKLREVTHTHPYIAKLAAYWRLNNQSRVRYQLDSSGLGHDLHLLGFDDDVHWVQLLPVHVRAHIPPAVHLHFHQQPQTTTAPSSLHRQHMTFAVDIIADAVPTPSKSHIVLVLATPFASLSAQEVHRVALGMQQFIALVPSHTDVAIVTAQGSLLQWRRMDPLGKREATKVIQATLHATTTSTTTHVPSTQSTDSINHAMETAFELVAAECHHVANTSVFWSAAVVACDDVPAMPRWSDRLRYLWTLVQHVTRVSLISLTPNAVVENEPKSMGFDHHNVVAYSFAMDDIEWVLSDVLFKCMHVVCHSVRVEVVATANDVTDGKLKLTLSTKPYDVRAGRSTCTTAATSDMPSNIYTHSVHEHVMDIGVLTSSDHLHFSGSFDWTKPTGQSVEVHVSYIVCGSVRAATSYVAIPPYAMVQQLTEQRPCHEYTDIAAAATRTGARRADAMYQCRKAYLEHVEDMDTSNAQKQFEQLRSAKEVFSKQFQSISDDVVGFVHEMDIRTLVDECRTPQETPQKPPSAEKFAFQGTAVGDFAYDLSTRSTSRTEWVEPLALVHAKGCIDDADVEFAQAAKGLRLIDDDLKRTDNVFITAIEIDVQLAAWVSRLRETTRMRSDIAPLLLQHAIGAKSVLGRRMQDRRELRTATDVAEINRVVPELVGRLDARRGADDAAVERLEPVVAAEMAGFVQLQFAWAQARFTEVKRNQYIPPTLVPSATFVWCRCERPSVWNALQALVFALRTGRKRGQPDVPLCPPVHSHDRPLWLPDEQHLTMIDQMEGVADDKDEKDVMGGAPHKRNADAWQLCAQVLFITSSCTTDTVAVETAARDAKSMGKPMWHIRLDDGGGKGTMERPPVVPPISAATPCLPRPWNTVVLAALDTSFECDDCRTMSPQMLLLQPCYMCSFHRPATSADFAAFVDQVSEMLISQPSSTAPSSSFSPSSSCPSTHLPPPLFQLRKSHAERRWLQQKAKHVELANARASSVCQLHQHIFTRYDQDMEDLLSVQAQLGHWNQSTQQHRDRTVLSLNVQVTGLDVEMAAASARLVWLSDQLLCVEEDALGRIRQSSDVAVATGSLQPHRAGLAYLYDIGVLYPFVNAQWYATLQASMVQEAEIAFIKQLIALELTQATTVLACISTWQATVADMLKAYLRSPSTDAATLYRIALSSVMTFVPSAAPCNFDGDWLQRAVHDMQLHEKYCLDQMQDGFVQAKDLHSIETQLEQLYAAKQRFLDTYHVRSDVAPLCAVELPAAVLRDAAWTRPDPAMELGEAWESLHVMLARVQDQVVSRRKTYLHSQCCCLYLQSVVALAHKAWVNQCLAVLNATSAGLRAAVHALDETSGPRQDAERSFRSAKEDLASCRHKLRCCFEAHRRSHDMQLAIRDSMLHLRQILTTHTKVESVARLASLKTTKYLWDQLATYQSESFASVFEDASELESQMEQMSREQELLTVQVERAEGLVGAKEAAWKAAVWVHMGASVRVQRWQSSLHAVLHLVLDLETKRQRALELDLHLHAGVADDLHQNGGTIPAPIIADVLVVDSTLIESSMLRLELQKQTRLTQRSANRVRVLERMCRQETELLQIGQEEAIRKTKLNDLLVHRCRFLDRVLTQLNQVRKSYPPSDIPVANAFRTLHEHMHTASDASWRRCHAQAAAFAEENWLVQHRKNVVLAVQSLLTAAIDAHDGNKATLDDLVRTQLAMVDGIGSNPEQLAPKRPMDAMHLMLFLNASASATWARQVNLKRTVLQEAMYIKRTDKLEWFKVDPNCPEYVAARAAYFAAEGDLIVNRLDIKRADADADYSHQQCQQYILTRNADSVINHSAVHSFGSVNPAPALFDIPLMQLWGAFDSITIHKRVELERQLRHLALSVDLRAADVDVHEAILGGDLKSKDVAEVYGRPKRLAGGQFASLMASFVSAVRTAKFIRRLIAHKHAIQQKNQIFAAATDRLRDVQLLAALVAIPCKLLTHATVMTVIGPFLRDSRRHGAASTFARQLVCSTINWTLPRVVRWRDSILRHQALMRGLAGVVDAPSSAVDRKRMHSEFVAFALQHESYVPPHIDPDSVAIVVRPARSSTSHWTIEVTWQPPPPRPATNDVVVLYWGRWDSSNNSPETNEWLWESVVCAPTAHRHTLPAAVRPDGICIGRLVVVAGSSRSNPISDVFYIA</sequence>
<dbReference type="OrthoDB" id="79027at2759"/>
<evidence type="ECO:0000256" key="1">
    <source>
        <dbReference type="SAM" id="Coils"/>
    </source>
</evidence>
<dbReference type="RefSeq" id="XP_009832287.1">
    <property type="nucleotide sequence ID" value="XM_009833985.1"/>
</dbReference>
<evidence type="ECO:0000313" key="2">
    <source>
        <dbReference type="EMBL" id="ETV77948.1"/>
    </source>
</evidence>
<protein>
    <submittedName>
        <fullName evidence="2">Uncharacterized protein</fullName>
    </submittedName>
</protein>
<feature type="coiled-coil region" evidence="1">
    <location>
        <begin position="1604"/>
        <end position="1638"/>
    </location>
</feature>
<organism evidence="2">
    <name type="scientific">Aphanomyces astaci</name>
    <name type="common">Crayfish plague agent</name>
    <dbReference type="NCBI Taxonomy" id="112090"/>
    <lineage>
        <taxon>Eukaryota</taxon>
        <taxon>Sar</taxon>
        <taxon>Stramenopiles</taxon>
        <taxon>Oomycota</taxon>
        <taxon>Saprolegniomycetes</taxon>
        <taxon>Saprolegniales</taxon>
        <taxon>Verrucalvaceae</taxon>
        <taxon>Aphanomyces</taxon>
    </lineage>
</organism>
<dbReference type="Gene3D" id="2.60.120.200">
    <property type="match status" value="1"/>
</dbReference>
<dbReference type="GeneID" id="20810183"/>
<reference evidence="2" key="1">
    <citation type="submission" date="2013-12" db="EMBL/GenBank/DDBJ databases">
        <title>The Genome Sequence of Aphanomyces astaci APO3.</title>
        <authorList>
            <consortium name="The Broad Institute Genomics Platform"/>
            <person name="Russ C."/>
            <person name="Tyler B."/>
            <person name="van West P."/>
            <person name="Dieguez-Uribeondo J."/>
            <person name="Young S.K."/>
            <person name="Zeng Q."/>
            <person name="Gargeya S."/>
            <person name="Fitzgerald M."/>
            <person name="Abouelleil A."/>
            <person name="Alvarado L."/>
            <person name="Chapman S.B."/>
            <person name="Gainer-Dewar J."/>
            <person name="Goldberg J."/>
            <person name="Griggs A."/>
            <person name="Gujja S."/>
            <person name="Hansen M."/>
            <person name="Howarth C."/>
            <person name="Imamovic A."/>
            <person name="Ireland A."/>
            <person name="Larimer J."/>
            <person name="McCowan C."/>
            <person name="Murphy C."/>
            <person name="Pearson M."/>
            <person name="Poon T.W."/>
            <person name="Priest M."/>
            <person name="Roberts A."/>
            <person name="Saif S."/>
            <person name="Shea T."/>
            <person name="Sykes S."/>
            <person name="Wortman J."/>
            <person name="Nusbaum C."/>
            <person name="Birren B."/>
        </authorList>
    </citation>
    <scope>NUCLEOTIDE SEQUENCE [LARGE SCALE GENOMIC DNA]</scope>
    <source>
        <strain evidence="2">APO3</strain>
    </source>
</reference>
<gene>
    <name evidence="2" type="ORF">H257_08187</name>
</gene>
<name>W4GG50_APHAT</name>
<dbReference type="VEuPathDB" id="FungiDB:H257_08187"/>
<dbReference type="EMBL" id="KI913131">
    <property type="protein sequence ID" value="ETV77948.1"/>
    <property type="molecule type" value="Genomic_DNA"/>
</dbReference>
<proteinExistence type="predicted"/>
<keyword evidence="1" id="KW-0175">Coiled coil</keyword>
<accession>W4GG50</accession>